<dbReference type="GO" id="GO:0016538">
    <property type="term" value="F:cyclin-dependent protein serine/threonine kinase regulator activity"/>
    <property type="evidence" value="ECO:0007669"/>
    <property type="project" value="TreeGrafter"/>
</dbReference>
<dbReference type="Gene3D" id="1.10.472.10">
    <property type="entry name" value="Cyclin-like"/>
    <property type="match status" value="1"/>
</dbReference>
<dbReference type="InterPro" id="IPR036915">
    <property type="entry name" value="Cyclin-like_sf"/>
</dbReference>
<protein>
    <recommendedName>
        <fullName evidence="1">Cyclin N-terminal domain-containing protein</fullName>
    </recommendedName>
</protein>
<evidence type="ECO:0000313" key="2">
    <source>
        <dbReference type="EMBL" id="KAJ3220747.1"/>
    </source>
</evidence>
<dbReference type="InterPro" id="IPR013922">
    <property type="entry name" value="Cyclin_PHO80-like"/>
</dbReference>
<name>A0AAD5U183_9FUNG</name>
<feature type="domain" description="Cyclin N-terminal" evidence="1">
    <location>
        <begin position="294"/>
        <end position="390"/>
    </location>
</feature>
<proteinExistence type="predicted"/>
<dbReference type="SUPFAM" id="SSF47954">
    <property type="entry name" value="Cyclin-like"/>
    <property type="match status" value="1"/>
</dbReference>
<accession>A0AAD5U183</accession>
<comment type="caution">
    <text evidence="2">The sequence shown here is derived from an EMBL/GenBank/DDBJ whole genome shotgun (WGS) entry which is preliminary data.</text>
</comment>
<dbReference type="Pfam" id="PF00134">
    <property type="entry name" value="Cyclin_N"/>
    <property type="match status" value="1"/>
</dbReference>
<dbReference type="GO" id="GO:0000307">
    <property type="term" value="C:cyclin-dependent protein kinase holoenzyme complex"/>
    <property type="evidence" value="ECO:0007669"/>
    <property type="project" value="TreeGrafter"/>
</dbReference>
<sequence length="442" mass="51515">MYSITSVQALNAIQNDKAFKQNPLKNVNYLHQNGYTMQSNMLPYQQQSFTYFNYVNDVSYIHNDAPNGVFTAIKQCSPNFDYKSSDQNNGFMNKKIQIRNNYNNFVKNASQNTHYNSQPSLSHQQQKVSGSNNTTISLSNCANFDNTSYLNNLINVENEKKTKFTLPQQKKLNLNKTCTVVEKRLCKNTLSDSVNQYFKQLKVFIKQKNDKLNCKFDFPKIFTLTSFNDLTQNFNVDLFDGNNTFESCFFTHSNLQSDIIEYTDYFLSKNFPIVPEKNSNVLPNNISGKKPLPSLEHFLKAIFKKTKISISTLVTALIFLKKLKFNHKNCKGSEGSAHRLILASLIVASKYLFDDTYDNKAWQIVSENLFCLKDINKMEMEFLTYLNYELLVTWEDWVSFCEDLEIEMKAYYYKLHGNVERAWKGPLHFEFKIWDEVDEMIV</sequence>
<dbReference type="AlphaFoldDB" id="A0AAD5U183"/>
<organism evidence="2 3">
    <name type="scientific">Clydaea vesicula</name>
    <dbReference type="NCBI Taxonomy" id="447962"/>
    <lineage>
        <taxon>Eukaryota</taxon>
        <taxon>Fungi</taxon>
        <taxon>Fungi incertae sedis</taxon>
        <taxon>Chytridiomycota</taxon>
        <taxon>Chytridiomycota incertae sedis</taxon>
        <taxon>Chytridiomycetes</taxon>
        <taxon>Lobulomycetales</taxon>
        <taxon>Lobulomycetaceae</taxon>
        <taxon>Clydaea</taxon>
    </lineage>
</organism>
<dbReference type="PANTHER" id="PTHR15615">
    <property type="match status" value="1"/>
</dbReference>
<keyword evidence="3" id="KW-1185">Reference proteome</keyword>
<dbReference type="InterPro" id="IPR006671">
    <property type="entry name" value="Cyclin_N"/>
</dbReference>
<dbReference type="CDD" id="cd20557">
    <property type="entry name" value="CYCLIN_ScPCL1-like"/>
    <property type="match status" value="1"/>
</dbReference>
<evidence type="ECO:0000313" key="3">
    <source>
        <dbReference type="Proteomes" id="UP001211065"/>
    </source>
</evidence>
<dbReference type="PANTHER" id="PTHR15615:SF108">
    <property type="entry name" value="PROTEIN CNPPD1"/>
    <property type="match status" value="1"/>
</dbReference>
<dbReference type="Proteomes" id="UP001211065">
    <property type="component" value="Unassembled WGS sequence"/>
</dbReference>
<evidence type="ECO:0000259" key="1">
    <source>
        <dbReference type="Pfam" id="PF00134"/>
    </source>
</evidence>
<reference evidence="2" key="1">
    <citation type="submission" date="2020-05" db="EMBL/GenBank/DDBJ databases">
        <title>Phylogenomic resolution of chytrid fungi.</title>
        <authorList>
            <person name="Stajich J.E."/>
            <person name="Amses K."/>
            <person name="Simmons R."/>
            <person name="Seto K."/>
            <person name="Myers J."/>
            <person name="Bonds A."/>
            <person name="Quandt C.A."/>
            <person name="Barry K."/>
            <person name="Liu P."/>
            <person name="Grigoriev I."/>
            <person name="Longcore J.E."/>
            <person name="James T.Y."/>
        </authorList>
    </citation>
    <scope>NUCLEOTIDE SEQUENCE</scope>
    <source>
        <strain evidence="2">JEL0476</strain>
    </source>
</reference>
<gene>
    <name evidence="2" type="ORF">HK099_004037</name>
</gene>
<dbReference type="GO" id="GO:0019901">
    <property type="term" value="F:protein kinase binding"/>
    <property type="evidence" value="ECO:0007669"/>
    <property type="project" value="InterPro"/>
</dbReference>
<dbReference type="GO" id="GO:0005634">
    <property type="term" value="C:nucleus"/>
    <property type="evidence" value="ECO:0007669"/>
    <property type="project" value="TreeGrafter"/>
</dbReference>
<dbReference type="EMBL" id="JADGJW010000276">
    <property type="protein sequence ID" value="KAJ3220747.1"/>
    <property type="molecule type" value="Genomic_DNA"/>
</dbReference>